<dbReference type="InterPro" id="IPR020846">
    <property type="entry name" value="MFS_dom"/>
</dbReference>
<dbReference type="SUPFAM" id="SSF103473">
    <property type="entry name" value="MFS general substrate transporter"/>
    <property type="match status" value="1"/>
</dbReference>
<dbReference type="GeneID" id="85306233"/>
<evidence type="ECO:0000256" key="3">
    <source>
        <dbReference type="ARBA" id="ARBA00022448"/>
    </source>
</evidence>
<sequence length="540" mass="60180">MAPISTNPLQLDIRSHKRCLIICCVVTISSFQYGLDYALVGGFMAMPGFLKVFGYYDEVAQKWAIDPTVQQLISSLMTIGTFVGSLLVGPFSAKFGRRQGLWAASFLNLVSTAIMLGTTSVGALYFARLILGVSVGWFLTFAQIYVNEVAPAHLRGVVFAVYQSQLSIGSIVGAAVDYGTHTRMGMDSYRIPLAVFFFAPTVQSIALFFFPESPRWLMTQNKEEAAEASLRKLRNTNINESEFQAEFNEIRISTAQQIENSKQGKQLWIEMWKGKERRRTLLSIAIICFHCANGSSWLNIYTTYFLTVAGVTQPFSYSIMVTCMGLIGVLTSLFFVRKIDRRVIVLCGVGACGLCQLAFAIVWTVAPGTVVAGKVVIAFISLFTFFYVAYAPYAWLMGGEYPNNHLRAHTYGMGTALNFLGNWLGVFTAPYFINPASLGWSAKYGYIWFGSNMILFAFTWFFIPETRDRTLEEIHEMFENNVPARKFKSYVCVSTEAMAKAALKRQEAEGETVHMEDMSSEGRADGEEPTTTTTTKPQEA</sequence>
<feature type="transmembrane region" description="Helical" evidence="9">
    <location>
        <begin position="125"/>
        <end position="145"/>
    </location>
</feature>
<dbReference type="PROSITE" id="PS50850">
    <property type="entry name" value="MFS"/>
    <property type="match status" value="1"/>
</dbReference>
<feature type="compositionally biased region" description="Low complexity" evidence="8">
    <location>
        <begin position="530"/>
        <end position="540"/>
    </location>
</feature>
<dbReference type="InterPro" id="IPR003663">
    <property type="entry name" value="Sugar/inositol_transpt"/>
</dbReference>
<feature type="transmembrane region" description="Helical" evidence="9">
    <location>
        <begin position="375"/>
        <end position="396"/>
    </location>
</feature>
<feature type="transmembrane region" description="Helical" evidence="9">
    <location>
        <begin position="157"/>
        <end position="176"/>
    </location>
</feature>
<dbReference type="AlphaFoldDB" id="A0AAJ0FI16"/>
<accession>A0AAJ0FI16</accession>
<keyword evidence="5 9" id="KW-1133">Transmembrane helix</keyword>
<evidence type="ECO:0000259" key="10">
    <source>
        <dbReference type="PROSITE" id="PS50850"/>
    </source>
</evidence>
<proteinExistence type="inferred from homology"/>
<evidence type="ECO:0000256" key="6">
    <source>
        <dbReference type="ARBA" id="ARBA00023136"/>
    </source>
</evidence>
<evidence type="ECO:0000256" key="1">
    <source>
        <dbReference type="ARBA" id="ARBA00004141"/>
    </source>
</evidence>
<dbReference type="PROSITE" id="PS00217">
    <property type="entry name" value="SUGAR_TRANSPORT_2"/>
    <property type="match status" value="1"/>
</dbReference>
<keyword evidence="4 9" id="KW-0812">Transmembrane</keyword>
<feature type="transmembrane region" description="Helical" evidence="9">
    <location>
        <begin position="445"/>
        <end position="463"/>
    </location>
</feature>
<dbReference type="Gene3D" id="1.20.1250.20">
    <property type="entry name" value="MFS general substrate transporter like domains"/>
    <property type="match status" value="1"/>
</dbReference>
<name>A0AAJ0FI16_9PEZI</name>
<feature type="domain" description="Major facilitator superfamily (MFS) profile" evidence="10">
    <location>
        <begin position="22"/>
        <end position="467"/>
    </location>
</feature>
<feature type="transmembrane region" description="Helical" evidence="9">
    <location>
        <begin position="315"/>
        <end position="336"/>
    </location>
</feature>
<dbReference type="Pfam" id="PF00083">
    <property type="entry name" value="Sugar_tr"/>
    <property type="match status" value="1"/>
</dbReference>
<feature type="transmembrane region" description="Helical" evidence="9">
    <location>
        <begin position="188"/>
        <end position="210"/>
    </location>
</feature>
<evidence type="ECO:0000256" key="4">
    <source>
        <dbReference type="ARBA" id="ARBA00022692"/>
    </source>
</evidence>
<evidence type="ECO:0000256" key="7">
    <source>
        <dbReference type="RuleBase" id="RU003346"/>
    </source>
</evidence>
<dbReference type="InterPro" id="IPR050360">
    <property type="entry name" value="MFS_Sugar_Transporters"/>
</dbReference>
<dbReference type="PANTHER" id="PTHR48022:SF10">
    <property type="entry name" value="MAJOR FACILITATOR SUPERFAMILY (MFS) PROFILE DOMAIN-CONTAINING PROTEIN"/>
    <property type="match status" value="1"/>
</dbReference>
<dbReference type="GO" id="GO:0005351">
    <property type="term" value="F:carbohydrate:proton symporter activity"/>
    <property type="evidence" value="ECO:0007669"/>
    <property type="project" value="TreeGrafter"/>
</dbReference>
<feature type="transmembrane region" description="Helical" evidence="9">
    <location>
        <begin position="20"/>
        <end position="49"/>
    </location>
</feature>
<evidence type="ECO:0000256" key="9">
    <source>
        <dbReference type="SAM" id="Phobius"/>
    </source>
</evidence>
<dbReference type="InterPro" id="IPR005828">
    <property type="entry name" value="MFS_sugar_transport-like"/>
</dbReference>
<comment type="similarity">
    <text evidence="2 7">Belongs to the major facilitator superfamily. Sugar transporter (TC 2.A.1.1) family.</text>
</comment>
<dbReference type="PANTHER" id="PTHR48022">
    <property type="entry name" value="PLASTIDIC GLUCOSE TRANSPORTER 4"/>
    <property type="match status" value="1"/>
</dbReference>
<feature type="transmembrane region" description="Helical" evidence="9">
    <location>
        <begin position="343"/>
        <end position="363"/>
    </location>
</feature>
<evidence type="ECO:0000256" key="8">
    <source>
        <dbReference type="SAM" id="MobiDB-lite"/>
    </source>
</evidence>
<feature type="transmembrane region" description="Helical" evidence="9">
    <location>
        <begin position="100"/>
        <end position="119"/>
    </location>
</feature>
<dbReference type="Proteomes" id="UP001244011">
    <property type="component" value="Unassembled WGS sequence"/>
</dbReference>
<dbReference type="RefSeq" id="XP_060279022.1">
    <property type="nucleotide sequence ID" value="XM_060423046.1"/>
</dbReference>
<evidence type="ECO:0000256" key="2">
    <source>
        <dbReference type="ARBA" id="ARBA00010992"/>
    </source>
</evidence>
<evidence type="ECO:0000313" key="11">
    <source>
        <dbReference type="EMBL" id="KAK1762809.1"/>
    </source>
</evidence>
<dbReference type="GO" id="GO:0016020">
    <property type="term" value="C:membrane"/>
    <property type="evidence" value="ECO:0007669"/>
    <property type="project" value="UniProtKB-SubCell"/>
</dbReference>
<feature type="transmembrane region" description="Helical" evidence="9">
    <location>
        <begin position="408"/>
        <end position="433"/>
    </location>
</feature>
<keyword evidence="12" id="KW-1185">Reference proteome</keyword>
<feature type="transmembrane region" description="Helical" evidence="9">
    <location>
        <begin position="69"/>
        <end position="88"/>
    </location>
</feature>
<protein>
    <submittedName>
        <fullName evidence="11">General substrate transporter</fullName>
    </submittedName>
</protein>
<feature type="transmembrane region" description="Helical" evidence="9">
    <location>
        <begin position="281"/>
        <end position="300"/>
    </location>
</feature>
<organism evidence="11 12">
    <name type="scientific">Phialemonium atrogriseum</name>
    <dbReference type="NCBI Taxonomy" id="1093897"/>
    <lineage>
        <taxon>Eukaryota</taxon>
        <taxon>Fungi</taxon>
        <taxon>Dikarya</taxon>
        <taxon>Ascomycota</taxon>
        <taxon>Pezizomycotina</taxon>
        <taxon>Sordariomycetes</taxon>
        <taxon>Sordariomycetidae</taxon>
        <taxon>Cephalothecales</taxon>
        <taxon>Cephalothecaceae</taxon>
        <taxon>Phialemonium</taxon>
    </lineage>
</organism>
<reference evidence="11" key="1">
    <citation type="submission" date="2023-06" db="EMBL/GenBank/DDBJ databases">
        <title>Genome-scale phylogeny and comparative genomics of the fungal order Sordariales.</title>
        <authorList>
            <consortium name="Lawrence Berkeley National Laboratory"/>
            <person name="Hensen N."/>
            <person name="Bonometti L."/>
            <person name="Westerberg I."/>
            <person name="Brannstrom I.O."/>
            <person name="Guillou S."/>
            <person name="Cros-Aarteil S."/>
            <person name="Calhoun S."/>
            <person name="Haridas S."/>
            <person name="Kuo A."/>
            <person name="Mondo S."/>
            <person name="Pangilinan J."/>
            <person name="Riley R."/>
            <person name="Labutti K."/>
            <person name="Andreopoulos B."/>
            <person name="Lipzen A."/>
            <person name="Chen C."/>
            <person name="Yanf M."/>
            <person name="Daum C."/>
            <person name="Ng V."/>
            <person name="Clum A."/>
            <person name="Steindorff A."/>
            <person name="Ohm R."/>
            <person name="Martin F."/>
            <person name="Silar P."/>
            <person name="Natvig D."/>
            <person name="Lalanne C."/>
            <person name="Gautier V."/>
            <person name="Ament-Velasquez S.L."/>
            <person name="Kruys A."/>
            <person name="Hutchinson M.I."/>
            <person name="Powell A.J."/>
            <person name="Barry K."/>
            <person name="Miller A.N."/>
            <person name="Grigoriev I.V."/>
            <person name="Debuchy R."/>
            <person name="Gladieux P."/>
            <person name="Thoren M.H."/>
            <person name="Johannesson H."/>
        </authorList>
    </citation>
    <scope>NUCLEOTIDE SEQUENCE</scope>
    <source>
        <strain evidence="11">8032-3</strain>
    </source>
</reference>
<dbReference type="NCBIfam" id="TIGR00879">
    <property type="entry name" value="SP"/>
    <property type="match status" value="1"/>
</dbReference>
<evidence type="ECO:0000313" key="12">
    <source>
        <dbReference type="Proteomes" id="UP001244011"/>
    </source>
</evidence>
<feature type="region of interest" description="Disordered" evidence="8">
    <location>
        <begin position="505"/>
        <end position="540"/>
    </location>
</feature>
<keyword evidence="6 9" id="KW-0472">Membrane</keyword>
<dbReference type="FunFam" id="1.20.1250.20:FF:000078">
    <property type="entry name" value="MFS maltose transporter, putative"/>
    <property type="match status" value="1"/>
</dbReference>
<gene>
    <name evidence="11" type="ORF">QBC33DRAFT_255380</name>
</gene>
<dbReference type="InterPro" id="IPR005829">
    <property type="entry name" value="Sugar_transporter_CS"/>
</dbReference>
<keyword evidence="3 7" id="KW-0813">Transport</keyword>
<comment type="caution">
    <text evidence="11">The sequence shown here is derived from an EMBL/GenBank/DDBJ whole genome shotgun (WGS) entry which is preliminary data.</text>
</comment>
<dbReference type="InterPro" id="IPR036259">
    <property type="entry name" value="MFS_trans_sf"/>
</dbReference>
<evidence type="ECO:0000256" key="5">
    <source>
        <dbReference type="ARBA" id="ARBA00022989"/>
    </source>
</evidence>
<feature type="compositionally biased region" description="Basic and acidic residues" evidence="8">
    <location>
        <begin position="505"/>
        <end position="526"/>
    </location>
</feature>
<dbReference type="EMBL" id="MU839033">
    <property type="protein sequence ID" value="KAK1762809.1"/>
    <property type="molecule type" value="Genomic_DNA"/>
</dbReference>
<comment type="subcellular location">
    <subcellularLocation>
        <location evidence="1">Membrane</location>
        <topology evidence="1">Multi-pass membrane protein</topology>
    </subcellularLocation>
</comment>